<dbReference type="Proteomes" id="UP000026962">
    <property type="component" value="Chromosome 12"/>
</dbReference>
<dbReference type="InterPro" id="IPR050466">
    <property type="entry name" value="Carboxylest/Gibb_receptor"/>
</dbReference>
<dbReference type="AlphaFoldDB" id="A0A0E0MJE3"/>
<proteinExistence type="predicted"/>
<dbReference type="Gene3D" id="3.40.50.1820">
    <property type="entry name" value="alpha/beta hydrolase"/>
    <property type="match status" value="1"/>
</dbReference>
<dbReference type="Gramene" id="OPUNC12G02140.1">
    <property type="protein sequence ID" value="OPUNC12G02140.1"/>
    <property type="gene ID" value="OPUNC12G02140"/>
</dbReference>
<dbReference type="eggNOG" id="KOG1515">
    <property type="taxonomic scope" value="Eukaryota"/>
</dbReference>
<keyword evidence="3" id="KW-1185">Reference proteome</keyword>
<dbReference type="ESTHER" id="orypu-a0a0e0mje3">
    <property type="family name" value="Plant_carboxylesterase"/>
</dbReference>
<protein>
    <recommendedName>
        <fullName evidence="1">Alpha/beta hydrolase fold-3 domain-containing protein</fullName>
    </recommendedName>
</protein>
<name>A0A0E0MJE3_ORYPU</name>
<dbReference type="InterPro" id="IPR029058">
    <property type="entry name" value="AB_hydrolase_fold"/>
</dbReference>
<feature type="domain" description="Alpha/beta hydrolase fold-3" evidence="1">
    <location>
        <begin position="91"/>
        <end position="329"/>
    </location>
</feature>
<dbReference type="STRING" id="4537.A0A0E0MJE3"/>
<reference evidence="2" key="2">
    <citation type="submission" date="2018-05" db="EMBL/GenBank/DDBJ databases">
        <title>OpunRS2 (Oryza punctata Reference Sequence Version 2).</title>
        <authorList>
            <person name="Zhang J."/>
            <person name="Kudrna D."/>
            <person name="Lee S."/>
            <person name="Talag J."/>
            <person name="Welchert J."/>
            <person name="Wing R.A."/>
        </authorList>
    </citation>
    <scope>NUCLEOTIDE SEQUENCE [LARGE SCALE GENOMIC DNA]</scope>
</reference>
<evidence type="ECO:0000313" key="3">
    <source>
        <dbReference type="Proteomes" id="UP000026962"/>
    </source>
</evidence>
<dbReference type="SUPFAM" id="SSF53474">
    <property type="entry name" value="alpha/beta-Hydrolases"/>
    <property type="match status" value="1"/>
</dbReference>
<dbReference type="Pfam" id="PF07859">
    <property type="entry name" value="Abhydrolase_3"/>
    <property type="match status" value="1"/>
</dbReference>
<reference evidence="2" key="1">
    <citation type="submission" date="2015-04" db="UniProtKB">
        <authorList>
            <consortium name="EnsemblPlants"/>
        </authorList>
    </citation>
    <scope>IDENTIFICATION</scope>
</reference>
<evidence type="ECO:0000313" key="2">
    <source>
        <dbReference type="EnsemblPlants" id="OPUNC12G02140.1"/>
    </source>
</evidence>
<dbReference type="GO" id="GO:0016787">
    <property type="term" value="F:hydrolase activity"/>
    <property type="evidence" value="ECO:0007669"/>
    <property type="project" value="InterPro"/>
</dbReference>
<dbReference type="PANTHER" id="PTHR23024:SF397">
    <property type="entry name" value="PUTATIVE, EXPRESSED-RELATED"/>
    <property type="match status" value="1"/>
</dbReference>
<dbReference type="HOGENOM" id="CLU_012494_22_1_1"/>
<evidence type="ECO:0000259" key="1">
    <source>
        <dbReference type="Pfam" id="PF07859"/>
    </source>
</evidence>
<accession>A0A0E0MJE3</accession>
<dbReference type="PANTHER" id="PTHR23024">
    <property type="entry name" value="ARYLACETAMIDE DEACETYLASE"/>
    <property type="match status" value="1"/>
</dbReference>
<sequence length="359" mass="39024">MASATTAPETDPNKTVVEEVTGWLRLYSDGTVERLTPPGAEPFTSIVPPYTEPRNGVTVHDITTARGVDVRLYLPAEPPAATPRRRRRPLILHLHGGGFCLSRPSWALYHNFYAPLVAKLDVAGIVSVFLPLAPEHRLPAAIDAGHAALLWLRDVACGEDANNGAHHLDPAVERLCDQADFSRVFLIGDSSGGNLVHLVAAHAAAKDGAGADLHLVRLAGGVLLNPGFAQEEKSRSELENPASLFLMEEMVDKLLALGVPLGMNKDSPYTSPLMAAEAVVRLHMPPMLLMVAEKDLLHDPQVEYGEVMTRVGKTVETVVSRAAVAHVFYLNFFAVESDPLTAERTRELIDTIKTFVDRY</sequence>
<dbReference type="OMA" id="GFAREDK"/>
<organism evidence="2">
    <name type="scientific">Oryza punctata</name>
    <name type="common">Red rice</name>
    <dbReference type="NCBI Taxonomy" id="4537"/>
    <lineage>
        <taxon>Eukaryota</taxon>
        <taxon>Viridiplantae</taxon>
        <taxon>Streptophyta</taxon>
        <taxon>Embryophyta</taxon>
        <taxon>Tracheophyta</taxon>
        <taxon>Spermatophyta</taxon>
        <taxon>Magnoliopsida</taxon>
        <taxon>Liliopsida</taxon>
        <taxon>Poales</taxon>
        <taxon>Poaceae</taxon>
        <taxon>BOP clade</taxon>
        <taxon>Oryzoideae</taxon>
        <taxon>Oryzeae</taxon>
        <taxon>Oryzinae</taxon>
        <taxon>Oryza</taxon>
    </lineage>
</organism>
<dbReference type="InterPro" id="IPR013094">
    <property type="entry name" value="AB_hydrolase_3"/>
</dbReference>
<dbReference type="EnsemblPlants" id="OPUNC12G02140.1">
    <property type="protein sequence ID" value="OPUNC12G02140.1"/>
    <property type="gene ID" value="OPUNC12G02140"/>
</dbReference>